<keyword evidence="4" id="KW-1185">Reference proteome</keyword>
<evidence type="ECO:0000256" key="1">
    <source>
        <dbReference type="SAM" id="SignalP"/>
    </source>
</evidence>
<feature type="domain" description="DUF5683" evidence="2">
    <location>
        <begin position="48"/>
        <end position="195"/>
    </location>
</feature>
<protein>
    <recommendedName>
        <fullName evidence="2">DUF5683 domain-containing protein</fullName>
    </recommendedName>
</protein>
<dbReference type="OrthoDB" id="9813910at2"/>
<accession>A0A4Q1CNS8</accession>
<proteinExistence type="predicted"/>
<comment type="caution">
    <text evidence="3">The sequence shown here is derived from an EMBL/GenBank/DDBJ whole genome shotgun (WGS) entry which is preliminary data.</text>
</comment>
<dbReference type="Pfam" id="PF18935">
    <property type="entry name" value="DUF5683"/>
    <property type="match status" value="1"/>
</dbReference>
<dbReference type="InterPro" id="IPR043738">
    <property type="entry name" value="DUF5683"/>
</dbReference>
<evidence type="ECO:0000313" key="4">
    <source>
        <dbReference type="Proteomes" id="UP000290204"/>
    </source>
</evidence>
<evidence type="ECO:0000259" key="2">
    <source>
        <dbReference type="Pfam" id="PF18935"/>
    </source>
</evidence>
<dbReference type="Proteomes" id="UP000290204">
    <property type="component" value="Unassembled WGS sequence"/>
</dbReference>
<organism evidence="3 4">
    <name type="scientific">Lacibacter luteus</name>
    <dbReference type="NCBI Taxonomy" id="2508719"/>
    <lineage>
        <taxon>Bacteria</taxon>
        <taxon>Pseudomonadati</taxon>
        <taxon>Bacteroidota</taxon>
        <taxon>Chitinophagia</taxon>
        <taxon>Chitinophagales</taxon>
        <taxon>Chitinophagaceae</taxon>
        <taxon>Lacibacter</taxon>
    </lineage>
</organism>
<feature type="signal peptide" evidence="1">
    <location>
        <begin position="1"/>
        <end position="20"/>
    </location>
</feature>
<name>A0A4Q1CNS8_9BACT</name>
<keyword evidence="1" id="KW-0732">Signal</keyword>
<gene>
    <name evidence="3" type="ORF">ESA94_07080</name>
</gene>
<dbReference type="EMBL" id="SDHW01000001">
    <property type="protein sequence ID" value="RXK62753.1"/>
    <property type="molecule type" value="Genomic_DNA"/>
</dbReference>
<sequence length="198" mass="21982">MRQIVLFILLFIGITTVSYAQDSTSAVKPAGADTAVAKKDSAAKPKPEHSPRKASIRSAMIPGWGQAYNKKYWKIPIVYGALGTAAGFFVYNRKEYADARDAYRNMMDGDDTNNNLIKPKFQPVDPEAVRQYRIAVRQYVDYSVLAFVILWGLNVVDATVDGHLKAFEVNDNLSLHINPSYSPQTKQANLGLVLKLGK</sequence>
<dbReference type="AlphaFoldDB" id="A0A4Q1CNS8"/>
<feature type="chain" id="PRO_5020917471" description="DUF5683 domain-containing protein" evidence="1">
    <location>
        <begin position="21"/>
        <end position="198"/>
    </location>
</feature>
<dbReference type="RefSeq" id="WP_129130123.1">
    <property type="nucleotide sequence ID" value="NZ_SDHW01000001.1"/>
</dbReference>
<reference evidence="3 4" key="1">
    <citation type="submission" date="2019-01" db="EMBL/GenBank/DDBJ databases">
        <title>Lacibacter sp. strain TTM-7.</title>
        <authorList>
            <person name="Chen W.-M."/>
        </authorList>
    </citation>
    <scope>NUCLEOTIDE SEQUENCE [LARGE SCALE GENOMIC DNA]</scope>
    <source>
        <strain evidence="3 4">TTM-7</strain>
    </source>
</reference>
<evidence type="ECO:0000313" key="3">
    <source>
        <dbReference type="EMBL" id="RXK62753.1"/>
    </source>
</evidence>